<dbReference type="GO" id="GO:0003677">
    <property type="term" value="F:DNA binding"/>
    <property type="evidence" value="ECO:0007669"/>
    <property type="project" value="UniProtKB-KW"/>
</dbReference>
<dbReference type="CDD" id="cd19925">
    <property type="entry name" value="REC_citrate_TCS"/>
    <property type="match status" value="1"/>
</dbReference>
<evidence type="ECO:0000256" key="8">
    <source>
        <dbReference type="ARBA" id="ARBA00023163"/>
    </source>
</evidence>
<dbReference type="Gene3D" id="1.10.10.10">
    <property type="entry name" value="Winged helix-like DNA-binding domain superfamily/Winged helix DNA-binding domain"/>
    <property type="match status" value="1"/>
</dbReference>
<reference evidence="14" key="1">
    <citation type="submission" date="2017-02" db="EMBL/GenBank/DDBJ databases">
        <authorList>
            <person name="Varghese N."/>
            <person name="Submissions S."/>
        </authorList>
    </citation>
    <scope>NUCLEOTIDE SEQUENCE [LARGE SCALE GENOMIC DNA]</scope>
    <source>
        <strain evidence="14">DSM 16521</strain>
    </source>
</reference>
<dbReference type="PROSITE" id="PS50110">
    <property type="entry name" value="RESPONSE_REGULATORY"/>
    <property type="match status" value="1"/>
</dbReference>
<evidence type="ECO:0000259" key="12">
    <source>
        <dbReference type="PROSITE" id="PS50110"/>
    </source>
</evidence>
<evidence type="ECO:0000256" key="2">
    <source>
        <dbReference type="ARBA" id="ARBA00022490"/>
    </source>
</evidence>
<keyword evidence="7 10" id="KW-0010">Activator</keyword>
<dbReference type="Pfam" id="PF20714">
    <property type="entry name" value="HTH_64"/>
    <property type="match status" value="1"/>
</dbReference>
<comment type="function">
    <text evidence="9">May play the central regulatory role in sporulation. It may be an element of the effector pathway responsible for the activation of sporulation genes in response to nutritional stress. Spo0A may act in concert with spo0H (a sigma factor) to control the expression of some genes that are critical to the sporulation process.</text>
</comment>
<dbReference type="PIRSF" id="PIRSF006171">
    <property type="entry name" value="RR_citrat_malat"/>
    <property type="match status" value="1"/>
</dbReference>
<dbReference type="RefSeq" id="WP_078664905.1">
    <property type="nucleotide sequence ID" value="NZ_FUXM01000006.1"/>
</dbReference>
<evidence type="ECO:0000256" key="11">
    <source>
        <dbReference type="PROSITE-ProRule" id="PRU00169"/>
    </source>
</evidence>
<dbReference type="InterPro" id="IPR048714">
    <property type="entry name" value="DpiA-like_HTH"/>
</dbReference>
<dbReference type="Pfam" id="PF00072">
    <property type="entry name" value="Response_reg"/>
    <property type="match status" value="1"/>
</dbReference>
<name>A0A1T4N4R5_9FIRM</name>
<dbReference type="GO" id="GO:0000156">
    <property type="term" value="F:phosphorelay response regulator activity"/>
    <property type="evidence" value="ECO:0007669"/>
    <property type="project" value="TreeGrafter"/>
</dbReference>
<keyword evidence="5 10" id="KW-0805">Transcription regulation</keyword>
<evidence type="ECO:0000256" key="1">
    <source>
        <dbReference type="ARBA" id="ARBA00004496"/>
    </source>
</evidence>
<feature type="domain" description="Response regulatory" evidence="12">
    <location>
        <begin position="6"/>
        <end position="122"/>
    </location>
</feature>
<keyword evidence="4 10" id="KW-0902">Two-component regulatory system</keyword>
<organism evidence="13 14">
    <name type="scientific">Carboxydocella sporoproducens DSM 16521</name>
    <dbReference type="NCBI Taxonomy" id="1121270"/>
    <lineage>
        <taxon>Bacteria</taxon>
        <taxon>Bacillati</taxon>
        <taxon>Bacillota</taxon>
        <taxon>Clostridia</taxon>
        <taxon>Eubacteriales</taxon>
        <taxon>Clostridiales Family XVI. Incertae Sedis</taxon>
        <taxon>Carboxydocella</taxon>
    </lineage>
</organism>
<feature type="modified residue" description="4-aspartylphosphate" evidence="11">
    <location>
        <position position="57"/>
    </location>
</feature>
<dbReference type="Gene3D" id="3.40.50.2300">
    <property type="match status" value="1"/>
</dbReference>
<gene>
    <name evidence="13" type="ORF">SAMN02745885_00802</name>
</gene>
<dbReference type="AlphaFoldDB" id="A0A1T4N4R5"/>
<dbReference type="GO" id="GO:0005737">
    <property type="term" value="C:cytoplasm"/>
    <property type="evidence" value="ECO:0007669"/>
    <property type="project" value="UniProtKB-SubCell"/>
</dbReference>
<proteinExistence type="predicted"/>
<keyword evidence="8 10" id="KW-0804">Transcription</keyword>
<accession>A0A1T4N4R5</accession>
<keyword evidence="2 10" id="KW-0963">Cytoplasm</keyword>
<dbReference type="InterPro" id="IPR036388">
    <property type="entry name" value="WH-like_DNA-bd_sf"/>
</dbReference>
<dbReference type="SMART" id="SM00448">
    <property type="entry name" value="REC"/>
    <property type="match status" value="1"/>
</dbReference>
<keyword evidence="3 11" id="KW-0597">Phosphoprotein</keyword>
<evidence type="ECO:0000256" key="3">
    <source>
        <dbReference type="ARBA" id="ARBA00022553"/>
    </source>
</evidence>
<dbReference type="SUPFAM" id="SSF46785">
    <property type="entry name" value="Winged helix' DNA-binding domain"/>
    <property type="match status" value="1"/>
</dbReference>
<dbReference type="InterPro" id="IPR024187">
    <property type="entry name" value="Sig_transdc_resp-reg_cit/mal"/>
</dbReference>
<dbReference type="InterPro" id="IPR051271">
    <property type="entry name" value="2C-system_Tx_regulators"/>
</dbReference>
<dbReference type="EMBL" id="FUXM01000006">
    <property type="protein sequence ID" value="SJZ74350.1"/>
    <property type="molecule type" value="Genomic_DNA"/>
</dbReference>
<dbReference type="InterPro" id="IPR036390">
    <property type="entry name" value="WH_DNA-bd_sf"/>
</dbReference>
<evidence type="ECO:0000256" key="10">
    <source>
        <dbReference type="PIRNR" id="PIRNR006171"/>
    </source>
</evidence>
<protein>
    <recommendedName>
        <fullName evidence="10">Transcriptional regulatory protein</fullName>
    </recommendedName>
</protein>
<dbReference type="PANTHER" id="PTHR45526:SF1">
    <property type="entry name" value="TRANSCRIPTIONAL REGULATORY PROTEIN DCUR-RELATED"/>
    <property type="match status" value="1"/>
</dbReference>
<evidence type="ECO:0000256" key="5">
    <source>
        <dbReference type="ARBA" id="ARBA00023015"/>
    </source>
</evidence>
<evidence type="ECO:0000256" key="6">
    <source>
        <dbReference type="ARBA" id="ARBA00023125"/>
    </source>
</evidence>
<evidence type="ECO:0000313" key="14">
    <source>
        <dbReference type="Proteomes" id="UP000189933"/>
    </source>
</evidence>
<evidence type="ECO:0000256" key="9">
    <source>
        <dbReference type="ARBA" id="ARBA00024867"/>
    </source>
</evidence>
<evidence type="ECO:0000256" key="7">
    <source>
        <dbReference type="ARBA" id="ARBA00023159"/>
    </source>
</evidence>
<dbReference type="Proteomes" id="UP000189933">
    <property type="component" value="Unassembled WGS sequence"/>
</dbReference>
<keyword evidence="6 10" id="KW-0238">DNA-binding</keyword>
<keyword evidence="14" id="KW-1185">Reference proteome</keyword>
<dbReference type="InterPro" id="IPR011006">
    <property type="entry name" value="CheY-like_superfamily"/>
</dbReference>
<dbReference type="SUPFAM" id="SSF52172">
    <property type="entry name" value="CheY-like"/>
    <property type="match status" value="1"/>
</dbReference>
<dbReference type="GO" id="GO:0003700">
    <property type="term" value="F:DNA-binding transcription factor activity"/>
    <property type="evidence" value="ECO:0007669"/>
    <property type="project" value="InterPro"/>
</dbReference>
<dbReference type="InterPro" id="IPR001789">
    <property type="entry name" value="Sig_transdc_resp-reg_receiver"/>
</dbReference>
<dbReference type="PANTHER" id="PTHR45526">
    <property type="entry name" value="TRANSCRIPTIONAL REGULATORY PROTEIN DPIA"/>
    <property type="match status" value="1"/>
</dbReference>
<evidence type="ECO:0000256" key="4">
    <source>
        <dbReference type="ARBA" id="ARBA00023012"/>
    </source>
</evidence>
<comment type="subcellular location">
    <subcellularLocation>
        <location evidence="1 10">Cytoplasm</location>
    </subcellularLocation>
</comment>
<evidence type="ECO:0000313" key="13">
    <source>
        <dbReference type="EMBL" id="SJZ74350.1"/>
    </source>
</evidence>
<sequence>MVQPLRVLLIEDDPMVVEVNQSFINMIPGFQVIGALRQGSRAVEEIRYLHPDLVILDIYLPDTNGIQVIQQIRSTALPVDVIAITAAQDSETVQQMLRFGVVDYLIKPFKFERLKQALETYLERRKQLISKEQVDQKDIDQLAVPVIVQEKLKHTELPKGLNLFTLEQVLTCLRQKAIPLTAEEVAELVGVARVTARRYLEYLEKEELIQKEIQYGSVGRPVHRYFLR</sequence>